<keyword evidence="4" id="KW-1185">Reference proteome</keyword>
<comment type="caution">
    <text evidence="3">The sequence shown here is derived from an EMBL/GenBank/DDBJ whole genome shotgun (WGS) entry which is preliminary data.</text>
</comment>
<name>A0A1F5LTA6_PENAI</name>
<dbReference type="EMBL" id="LXJU01000003">
    <property type="protein sequence ID" value="OGE56326.1"/>
    <property type="molecule type" value="Genomic_DNA"/>
</dbReference>
<dbReference type="GeneID" id="34573457"/>
<dbReference type="InterPro" id="IPR016181">
    <property type="entry name" value="Acyl_CoA_acyltransferase"/>
</dbReference>
<dbReference type="GO" id="GO:0016747">
    <property type="term" value="F:acyltransferase activity, transferring groups other than amino-acyl groups"/>
    <property type="evidence" value="ECO:0007669"/>
    <property type="project" value="InterPro"/>
</dbReference>
<dbReference type="OrthoDB" id="9975416at2759"/>
<sequence>MSSSHRTPEVILLPKTFSTPADLDDIANHYKGLRLQGLLSDPNSFSSTFERESQFTLDIWRSRIQNPVAKTFVSVLDGNDKISSKTIGPDTTGSDHSKAKGFQNLPQTEWVGTVTLLGPEIWSRQDGDAISQTWDLFTKAKDVPQQALKPRDYSGAHVVYLIAGMFVLPHARRKGHGQQLVEAAVGHVRDEAKNLGAWNASIVLQASQAATSAQLFYEQVGFEAREESVMDSSPYTAMVRDVNLQMDE</sequence>
<feature type="domain" description="N-acetyltransferase" evidence="2">
    <location>
        <begin position="85"/>
        <end position="243"/>
    </location>
</feature>
<evidence type="ECO:0000256" key="1">
    <source>
        <dbReference type="SAM" id="MobiDB-lite"/>
    </source>
</evidence>
<protein>
    <recommendedName>
        <fullName evidence="2">N-acetyltransferase domain-containing protein</fullName>
    </recommendedName>
</protein>
<dbReference type="Gene3D" id="3.40.630.30">
    <property type="match status" value="1"/>
</dbReference>
<organism evidence="3 4">
    <name type="scientific">Penicillium arizonense</name>
    <dbReference type="NCBI Taxonomy" id="1835702"/>
    <lineage>
        <taxon>Eukaryota</taxon>
        <taxon>Fungi</taxon>
        <taxon>Dikarya</taxon>
        <taxon>Ascomycota</taxon>
        <taxon>Pezizomycotina</taxon>
        <taxon>Eurotiomycetes</taxon>
        <taxon>Eurotiomycetidae</taxon>
        <taxon>Eurotiales</taxon>
        <taxon>Aspergillaceae</taxon>
        <taxon>Penicillium</taxon>
    </lineage>
</organism>
<feature type="region of interest" description="Disordered" evidence="1">
    <location>
        <begin position="83"/>
        <end position="102"/>
    </location>
</feature>
<dbReference type="InterPro" id="IPR000182">
    <property type="entry name" value="GNAT_dom"/>
</dbReference>
<evidence type="ECO:0000313" key="3">
    <source>
        <dbReference type="EMBL" id="OGE56326.1"/>
    </source>
</evidence>
<dbReference type="Pfam" id="PF13508">
    <property type="entry name" value="Acetyltransf_7"/>
    <property type="match status" value="1"/>
</dbReference>
<proteinExistence type="predicted"/>
<dbReference type="SUPFAM" id="SSF55729">
    <property type="entry name" value="Acyl-CoA N-acyltransferases (Nat)"/>
    <property type="match status" value="1"/>
</dbReference>
<accession>A0A1F5LTA6</accession>
<reference evidence="3 4" key="1">
    <citation type="journal article" date="2016" name="Sci. Rep.">
        <title>Penicillium arizonense, a new, genome sequenced fungal species, reveals a high chemical diversity in secreted metabolites.</title>
        <authorList>
            <person name="Grijseels S."/>
            <person name="Nielsen J.C."/>
            <person name="Randelovic M."/>
            <person name="Nielsen J."/>
            <person name="Nielsen K.F."/>
            <person name="Workman M."/>
            <person name="Frisvad J.C."/>
        </authorList>
    </citation>
    <scope>NUCLEOTIDE SEQUENCE [LARGE SCALE GENOMIC DNA]</scope>
    <source>
        <strain evidence="3 4">CBS 141311</strain>
    </source>
</reference>
<dbReference type="RefSeq" id="XP_022491754.1">
    <property type="nucleotide sequence ID" value="XM_022628723.1"/>
</dbReference>
<gene>
    <name evidence="3" type="ORF">PENARI_c003G10323</name>
</gene>
<dbReference type="Proteomes" id="UP000177622">
    <property type="component" value="Unassembled WGS sequence"/>
</dbReference>
<dbReference type="PROSITE" id="PS51186">
    <property type="entry name" value="GNAT"/>
    <property type="match status" value="1"/>
</dbReference>
<dbReference type="AlphaFoldDB" id="A0A1F5LTA6"/>
<evidence type="ECO:0000313" key="4">
    <source>
        <dbReference type="Proteomes" id="UP000177622"/>
    </source>
</evidence>
<evidence type="ECO:0000259" key="2">
    <source>
        <dbReference type="PROSITE" id="PS51186"/>
    </source>
</evidence>
<dbReference type="CDD" id="cd04301">
    <property type="entry name" value="NAT_SF"/>
    <property type="match status" value="1"/>
</dbReference>